<dbReference type="GO" id="GO:0003723">
    <property type="term" value="F:RNA binding"/>
    <property type="evidence" value="ECO:0007669"/>
    <property type="project" value="InterPro"/>
</dbReference>
<dbReference type="GO" id="GO:0006260">
    <property type="term" value="P:DNA replication"/>
    <property type="evidence" value="ECO:0007669"/>
    <property type="project" value="UniProtKB-KW"/>
</dbReference>
<evidence type="ECO:0000256" key="2">
    <source>
        <dbReference type="ARBA" id="ARBA00001946"/>
    </source>
</evidence>
<dbReference type="GO" id="GO:0004519">
    <property type="term" value="F:endonuclease activity"/>
    <property type="evidence" value="ECO:0007669"/>
    <property type="project" value="UniProtKB-KW"/>
</dbReference>
<proteinExistence type="inferred from homology"/>
<evidence type="ECO:0000256" key="22">
    <source>
        <dbReference type="ARBA" id="ARBA00032243"/>
    </source>
</evidence>
<keyword evidence="19" id="KW-0238">DNA-binding</keyword>
<evidence type="ECO:0000313" key="26">
    <source>
        <dbReference type="Proteomes" id="UP001230121"/>
    </source>
</evidence>
<keyword evidence="18" id="KW-0190">Covalent protein-DNA linkage</keyword>
<keyword evidence="17" id="KW-0067">ATP-binding</keyword>
<dbReference type="InterPro" id="IPR000605">
    <property type="entry name" value="Helicase_SF3_ssDNA/RNA_vir"/>
</dbReference>
<name>A0A4P2U0M7_9CIRC</name>
<evidence type="ECO:0000256" key="23">
    <source>
        <dbReference type="ARBA" id="ARBA00049360"/>
    </source>
</evidence>
<evidence type="ECO:0000313" key="25">
    <source>
        <dbReference type="EMBL" id="AXQ03966.1"/>
    </source>
</evidence>
<keyword evidence="16" id="KW-0347">Helicase</keyword>
<keyword evidence="10" id="KW-0235">DNA replication</keyword>
<comment type="catalytic activity">
    <reaction evidence="23">
        <text>ATP + H2O = ADP + phosphate + H(+)</text>
        <dbReference type="Rhea" id="RHEA:13065"/>
        <dbReference type="ChEBI" id="CHEBI:15377"/>
        <dbReference type="ChEBI" id="CHEBI:15378"/>
        <dbReference type="ChEBI" id="CHEBI:30616"/>
        <dbReference type="ChEBI" id="CHEBI:43474"/>
        <dbReference type="ChEBI" id="CHEBI:456216"/>
    </reaction>
</comment>
<keyword evidence="13" id="KW-0547">Nucleotide-binding</keyword>
<dbReference type="SUPFAM" id="SSF52540">
    <property type="entry name" value="P-loop containing nucleoside triphosphate hydrolases"/>
    <property type="match status" value="1"/>
</dbReference>
<evidence type="ECO:0000256" key="3">
    <source>
        <dbReference type="ARBA" id="ARBA00004147"/>
    </source>
</evidence>
<dbReference type="GO" id="GO:0016779">
    <property type="term" value="F:nucleotidyltransferase activity"/>
    <property type="evidence" value="ECO:0007669"/>
    <property type="project" value="UniProtKB-KW"/>
</dbReference>
<evidence type="ECO:0000256" key="19">
    <source>
        <dbReference type="ARBA" id="ARBA00023125"/>
    </source>
</evidence>
<dbReference type="GO" id="GO:0005524">
    <property type="term" value="F:ATP binding"/>
    <property type="evidence" value="ECO:0007669"/>
    <property type="project" value="UniProtKB-KW"/>
</dbReference>
<reference evidence="25" key="1">
    <citation type="submission" date="2018-05" db="EMBL/GenBank/DDBJ databases">
        <title>Detection of novel circovirus in Black headed python.</title>
        <authorList>
            <person name="Altan E."/>
            <person name="Kubiski S.V."/>
            <person name="Delwart E."/>
        </authorList>
    </citation>
    <scope>NUCLEOTIDE SEQUENCE</scope>
    <source>
        <strain evidence="25">SDZ9/2017/USA</strain>
    </source>
</reference>
<evidence type="ECO:0000256" key="7">
    <source>
        <dbReference type="ARBA" id="ARBA00022562"/>
    </source>
</evidence>
<dbReference type="GO" id="GO:0016787">
    <property type="term" value="F:hydrolase activity"/>
    <property type="evidence" value="ECO:0007669"/>
    <property type="project" value="UniProtKB-KW"/>
</dbReference>
<evidence type="ECO:0000256" key="8">
    <source>
        <dbReference type="ARBA" id="ARBA00022679"/>
    </source>
</evidence>
<dbReference type="PROSITE" id="PS52020">
    <property type="entry name" value="CRESS_DNA_REP"/>
    <property type="match status" value="1"/>
</dbReference>
<keyword evidence="7" id="KW-1048">Host nucleus</keyword>
<evidence type="ECO:0000256" key="5">
    <source>
        <dbReference type="ARBA" id="ARBA00011448"/>
    </source>
</evidence>
<evidence type="ECO:0000256" key="21">
    <source>
        <dbReference type="ARBA" id="ARBA00030754"/>
    </source>
</evidence>
<evidence type="ECO:0000256" key="9">
    <source>
        <dbReference type="ARBA" id="ARBA00022695"/>
    </source>
</evidence>
<evidence type="ECO:0000256" key="14">
    <source>
        <dbReference type="ARBA" id="ARBA00022759"/>
    </source>
</evidence>
<comment type="similarity">
    <text evidence="4">Belongs to the nanoviruses/circoviruses replication-associated protein family.</text>
</comment>
<evidence type="ECO:0000256" key="11">
    <source>
        <dbReference type="ARBA" id="ARBA00022722"/>
    </source>
</evidence>
<evidence type="ECO:0000256" key="4">
    <source>
        <dbReference type="ARBA" id="ARBA00008545"/>
    </source>
</evidence>
<evidence type="ECO:0000256" key="12">
    <source>
        <dbReference type="ARBA" id="ARBA00022723"/>
    </source>
</evidence>
<evidence type="ECO:0000256" key="13">
    <source>
        <dbReference type="ARBA" id="ARBA00022741"/>
    </source>
</evidence>
<keyword evidence="15" id="KW-0378">Hydrolase</keyword>
<feature type="domain" description="CRESS-DNA virus Rep endonuclease" evidence="24">
    <location>
        <begin position="5"/>
        <end position="104"/>
    </location>
</feature>
<evidence type="ECO:0000256" key="10">
    <source>
        <dbReference type="ARBA" id="ARBA00022705"/>
    </source>
</evidence>
<keyword evidence="12" id="KW-0479">Metal-binding</keyword>
<evidence type="ECO:0000259" key="24">
    <source>
        <dbReference type="PROSITE" id="PS52020"/>
    </source>
</evidence>
<comment type="cofactor">
    <cofactor evidence="2">
        <name>Mg(2+)</name>
        <dbReference type="ChEBI" id="CHEBI:18420"/>
    </cofactor>
</comment>
<dbReference type="Gene3D" id="3.40.1310.20">
    <property type="match status" value="1"/>
</dbReference>
<dbReference type="Gene3D" id="3.40.50.300">
    <property type="entry name" value="P-loop containing nucleotide triphosphate hydrolases"/>
    <property type="match status" value="1"/>
</dbReference>
<dbReference type="InterPro" id="IPR027417">
    <property type="entry name" value="P-loop_NTPase"/>
</dbReference>
<evidence type="ECO:0000256" key="15">
    <source>
        <dbReference type="ARBA" id="ARBA00022801"/>
    </source>
</evidence>
<sequence length="305" mass="34891">MANRDHPSKRWCFTINNPTFEDYVSLLENFNEQTVVFFIAGEEVGEKGTPHIQGFVNLVTKSRMEPLRQKLGGRAHLERARGSDAENEKYCSKEGKIYLKIGEAQRQGQRSDLSEAVDLLRSGGTLRDVGMNFGTTLVRYGRGLRDFINVMSLSKPRDFKTDVIVLYGPPGCGKSMFANGYGKSINPEWATYWKPRGKWWDGYNGQEVVVLDDFYGWLPFDEMLRLCDRYPLRVENKGGTVEFISKAIIITSNKEPTQWYNNENGTFNFGALFRRFSKFLVPGGDPTGYEFEERDPRFLAHPINC</sequence>
<keyword evidence="11" id="KW-0540">Nuclease</keyword>
<protein>
    <recommendedName>
        <fullName evidence="6">Replication-associated protein</fullName>
    </recommendedName>
    <alternativeName>
        <fullName evidence="21">ATP-dependent helicase Rep</fullName>
    </alternativeName>
    <alternativeName>
        <fullName evidence="22">RepP</fullName>
    </alternativeName>
</protein>
<dbReference type="Pfam" id="PF02407">
    <property type="entry name" value="Viral_Rep"/>
    <property type="match status" value="1"/>
</dbReference>
<keyword evidence="9" id="KW-0548">Nucleotidyltransferase</keyword>
<evidence type="ECO:0000256" key="20">
    <source>
        <dbReference type="ARBA" id="ARBA00023268"/>
    </source>
</evidence>
<keyword evidence="8" id="KW-0808">Transferase</keyword>
<comment type="cofactor">
    <cofactor evidence="1">
        <name>Mn(2+)</name>
        <dbReference type="ChEBI" id="CHEBI:29035"/>
    </cofactor>
</comment>
<evidence type="ECO:0000256" key="17">
    <source>
        <dbReference type="ARBA" id="ARBA00022840"/>
    </source>
</evidence>
<dbReference type="Proteomes" id="UP001230121">
    <property type="component" value="Segment"/>
</dbReference>
<dbReference type="GO" id="GO:0046872">
    <property type="term" value="F:metal ion binding"/>
    <property type="evidence" value="ECO:0007669"/>
    <property type="project" value="UniProtKB-KW"/>
</dbReference>
<dbReference type="InterPro" id="IPR049912">
    <property type="entry name" value="CRESS_DNA_REP"/>
</dbReference>
<evidence type="ECO:0000256" key="6">
    <source>
        <dbReference type="ARBA" id="ARBA00014531"/>
    </source>
</evidence>
<dbReference type="GO" id="GO:0042025">
    <property type="term" value="C:host cell nucleus"/>
    <property type="evidence" value="ECO:0007669"/>
    <property type="project" value="UniProtKB-SubCell"/>
</dbReference>
<evidence type="ECO:0000256" key="1">
    <source>
        <dbReference type="ARBA" id="ARBA00001936"/>
    </source>
</evidence>
<keyword evidence="20" id="KW-0511">Multifunctional enzyme</keyword>
<dbReference type="EMBL" id="MH368042">
    <property type="protein sequence ID" value="AXQ03966.1"/>
    <property type="molecule type" value="Genomic_DNA"/>
</dbReference>
<comment type="subunit">
    <text evidence="5">Interacts with the capsid protein; this interaction relocates Rep into the nucleus.</text>
</comment>
<dbReference type="GO" id="GO:0003724">
    <property type="term" value="F:RNA helicase activity"/>
    <property type="evidence" value="ECO:0007669"/>
    <property type="project" value="InterPro"/>
</dbReference>
<accession>A0A4P2U0M7</accession>
<keyword evidence="26" id="KW-1185">Reference proteome</keyword>
<evidence type="ECO:0000256" key="16">
    <source>
        <dbReference type="ARBA" id="ARBA00022806"/>
    </source>
</evidence>
<dbReference type="Pfam" id="PF00910">
    <property type="entry name" value="RNA_helicase"/>
    <property type="match status" value="1"/>
</dbReference>
<organism evidence="25 26">
    <name type="scientific">Black-headed python circovirus 1</name>
    <dbReference type="NCBI Taxonomy" id="2304615"/>
    <lineage>
        <taxon>Viruses</taxon>
        <taxon>Monodnaviria</taxon>
        <taxon>Shotokuvirae</taxon>
        <taxon>Cressdnaviricota</taxon>
        <taxon>Arfiviricetes</taxon>
        <taxon>Cirlivirales</taxon>
        <taxon>Circoviridae</taxon>
        <taxon>Circovirus</taxon>
        <taxon>Circovirus python</taxon>
    </lineage>
</organism>
<keyword evidence="14" id="KW-0255">Endonuclease</keyword>
<comment type="subcellular location">
    <subcellularLocation>
        <location evidence="3">Host nucleus</location>
    </subcellularLocation>
</comment>
<dbReference type="GO" id="GO:0003677">
    <property type="term" value="F:DNA binding"/>
    <property type="evidence" value="ECO:0007669"/>
    <property type="project" value="UniProtKB-KW"/>
</dbReference>
<evidence type="ECO:0000256" key="18">
    <source>
        <dbReference type="ARBA" id="ARBA00023124"/>
    </source>
</evidence>